<dbReference type="Proteomes" id="UP001516023">
    <property type="component" value="Unassembled WGS sequence"/>
</dbReference>
<evidence type="ECO:0000256" key="1">
    <source>
        <dbReference type="SAM" id="SignalP"/>
    </source>
</evidence>
<reference evidence="2 3" key="1">
    <citation type="journal article" date="2020" name="G3 (Bethesda)">
        <title>Improved Reference Genome for Cyclotella cryptica CCMP332, a Model for Cell Wall Morphogenesis, Salinity Adaptation, and Lipid Production in Diatoms (Bacillariophyta).</title>
        <authorList>
            <person name="Roberts W.R."/>
            <person name="Downey K.M."/>
            <person name="Ruck E.C."/>
            <person name="Traller J.C."/>
            <person name="Alverson A.J."/>
        </authorList>
    </citation>
    <scope>NUCLEOTIDE SEQUENCE [LARGE SCALE GENOMIC DNA]</scope>
    <source>
        <strain evidence="2 3">CCMP332</strain>
    </source>
</reference>
<comment type="caution">
    <text evidence="2">The sequence shown here is derived from an EMBL/GenBank/DDBJ whole genome shotgun (WGS) entry which is preliminary data.</text>
</comment>
<accession>A0ABD3PJK7</accession>
<keyword evidence="3" id="KW-1185">Reference proteome</keyword>
<keyword evidence="1" id="KW-0732">Signal</keyword>
<feature type="signal peptide" evidence="1">
    <location>
        <begin position="1"/>
        <end position="29"/>
    </location>
</feature>
<organism evidence="2 3">
    <name type="scientific">Cyclotella cryptica</name>
    <dbReference type="NCBI Taxonomy" id="29204"/>
    <lineage>
        <taxon>Eukaryota</taxon>
        <taxon>Sar</taxon>
        <taxon>Stramenopiles</taxon>
        <taxon>Ochrophyta</taxon>
        <taxon>Bacillariophyta</taxon>
        <taxon>Coscinodiscophyceae</taxon>
        <taxon>Thalassiosirophycidae</taxon>
        <taxon>Stephanodiscales</taxon>
        <taxon>Stephanodiscaceae</taxon>
        <taxon>Cyclotella</taxon>
    </lineage>
</organism>
<sequence>MKTLGKERILSRLLPCALIVLIFIKSSQFREPSKVAVARNYNPLEKVSHFHYEPSMLESYFIVNLEALGLRIKNRTRTCPLIFNASSPINDDMQAYFRELDHYNDLMKNVTPVEYDLRKSIEHDESNIEEVCSVTKIHPDGLGGIFAKGHASISNTMGAMEPLLPVFRSQKICDGSRRHLMSMEYLVHDFYSMCKNLKRHSRNIFVDMGASLEFHAGITSPAVYINQIFRRFGFHFDHIYAYEIRQVPSARVYELVPNELMDSFHWMNVGVDPEPGAKLNPFTTLLNKFNSDDFIVVKLDIDTSSIENRLALQLRNDDRLLELVDLFYFEDHRLQAELMPWWGKSANGSIGESLELMAGMRANGVASHYWP</sequence>
<evidence type="ECO:0000313" key="2">
    <source>
        <dbReference type="EMBL" id="KAL3787863.1"/>
    </source>
</evidence>
<dbReference type="EMBL" id="JABMIG020000167">
    <property type="protein sequence ID" value="KAL3787863.1"/>
    <property type="molecule type" value="Genomic_DNA"/>
</dbReference>
<protein>
    <submittedName>
        <fullName evidence="2">Uncharacterized protein</fullName>
    </submittedName>
</protein>
<evidence type="ECO:0000313" key="3">
    <source>
        <dbReference type="Proteomes" id="UP001516023"/>
    </source>
</evidence>
<gene>
    <name evidence="2" type="ORF">HJC23_000405</name>
</gene>
<proteinExistence type="predicted"/>
<dbReference type="AlphaFoldDB" id="A0ABD3PJK7"/>
<name>A0ABD3PJK7_9STRA</name>
<feature type="chain" id="PRO_5044881371" evidence="1">
    <location>
        <begin position="30"/>
        <end position="371"/>
    </location>
</feature>